<dbReference type="InterPro" id="IPR036365">
    <property type="entry name" value="PGBD-like_sf"/>
</dbReference>
<dbReference type="InterPro" id="IPR002477">
    <property type="entry name" value="Peptidoglycan-bd-like"/>
</dbReference>
<evidence type="ECO:0000259" key="1">
    <source>
        <dbReference type="Pfam" id="PF01471"/>
    </source>
</evidence>
<evidence type="ECO:0000313" key="3">
    <source>
        <dbReference type="Proteomes" id="UP000620559"/>
    </source>
</evidence>
<gene>
    <name evidence="2" type="ORF">IQ247_12020</name>
</gene>
<dbReference type="SUPFAM" id="SSF47090">
    <property type="entry name" value="PGBD-like"/>
    <property type="match status" value="2"/>
</dbReference>
<name>A0A8J7F7E0_9CYAN</name>
<proteinExistence type="predicted"/>
<organism evidence="2 3">
    <name type="scientific">Plectonema cf. radiosum LEGE 06105</name>
    <dbReference type="NCBI Taxonomy" id="945769"/>
    <lineage>
        <taxon>Bacteria</taxon>
        <taxon>Bacillati</taxon>
        <taxon>Cyanobacteriota</taxon>
        <taxon>Cyanophyceae</taxon>
        <taxon>Oscillatoriophycideae</taxon>
        <taxon>Oscillatoriales</taxon>
        <taxon>Microcoleaceae</taxon>
        <taxon>Plectonema</taxon>
    </lineage>
</organism>
<reference evidence="2" key="1">
    <citation type="submission" date="2020-10" db="EMBL/GenBank/DDBJ databases">
        <authorList>
            <person name="Castelo-Branco R."/>
            <person name="Eusebio N."/>
            <person name="Adriana R."/>
            <person name="Vieira A."/>
            <person name="Brugerolle De Fraissinette N."/>
            <person name="Rezende De Castro R."/>
            <person name="Schneider M.P."/>
            <person name="Vasconcelos V."/>
            <person name="Leao P.N."/>
        </authorList>
    </citation>
    <scope>NUCLEOTIDE SEQUENCE</scope>
    <source>
        <strain evidence="2">LEGE 06105</strain>
    </source>
</reference>
<dbReference type="Gene3D" id="1.10.101.10">
    <property type="entry name" value="PGBD-like superfamily/PGBD"/>
    <property type="match status" value="2"/>
</dbReference>
<dbReference type="Pfam" id="PF01471">
    <property type="entry name" value="PG_binding_1"/>
    <property type="match status" value="2"/>
</dbReference>
<feature type="domain" description="Peptidoglycan binding-like" evidence="1">
    <location>
        <begin position="88"/>
        <end position="152"/>
    </location>
</feature>
<accession>A0A8J7F7E0</accession>
<protein>
    <submittedName>
        <fullName evidence="2">Peptidoglycan-binding protein</fullName>
    </submittedName>
</protein>
<dbReference type="EMBL" id="JADEWL010000032">
    <property type="protein sequence ID" value="MBE9213384.1"/>
    <property type="molecule type" value="Genomic_DNA"/>
</dbReference>
<dbReference type="RefSeq" id="WP_193920256.1">
    <property type="nucleotide sequence ID" value="NZ_JADEWL010000032.1"/>
</dbReference>
<sequence length="176" mass="19154">MTNSNFVTLKKGSKGAAVTRLQQRLKTLGYYSASIDGDFGAKTEAAVIAFQKNNAVAVDGVVGMETESAIQRGIWVSQRPILKQGSKGEEVKRLQSLLQKTEEISPQLEKPIKLDIGAIDGDFGAKTKAAVVKYQNYEKITADGIVGRKTWDNLSGILTFDYSPEQIVLNNVFGLV</sequence>
<evidence type="ECO:0000313" key="2">
    <source>
        <dbReference type="EMBL" id="MBE9213384.1"/>
    </source>
</evidence>
<dbReference type="InterPro" id="IPR036366">
    <property type="entry name" value="PGBDSf"/>
</dbReference>
<feature type="domain" description="Peptidoglycan binding-like" evidence="1">
    <location>
        <begin position="15"/>
        <end position="69"/>
    </location>
</feature>
<keyword evidence="3" id="KW-1185">Reference proteome</keyword>
<dbReference type="AlphaFoldDB" id="A0A8J7F7E0"/>
<comment type="caution">
    <text evidence="2">The sequence shown here is derived from an EMBL/GenBank/DDBJ whole genome shotgun (WGS) entry which is preliminary data.</text>
</comment>
<dbReference type="Proteomes" id="UP000620559">
    <property type="component" value="Unassembled WGS sequence"/>
</dbReference>